<organism evidence="2 3">
    <name type="scientific">Halorussus gelatinilyticus</name>
    <dbReference type="NCBI Taxonomy" id="2937524"/>
    <lineage>
        <taxon>Archaea</taxon>
        <taxon>Methanobacteriati</taxon>
        <taxon>Methanobacteriota</taxon>
        <taxon>Stenosarchaea group</taxon>
        <taxon>Halobacteria</taxon>
        <taxon>Halobacteriales</taxon>
        <taxon>Haladaptataceae</taxon>
        <taxon>Halorussus</taxon>
    </lineage>
</organism>
<dbReference type="EMBL" id="CP096658">
    <property type="protein sequence ID" value="UPW00764.1"/>
    <property type="molecule type" value="Genomic_DNA"/>
</dbReference>
<feature type="transmembrane region" description="Helical" evidence="1">
    <location>
        <begin position="102"/>
        <end position="121"/>
    </location>
</feature>
<protein>
    <submittedName>
        <fullName evidence="2">Uncharacterized protein</fullName>
    </submittedName>
</protein>
<dbReference type="RefSeq" id="WP_248655172.1">
    <property type="nucleotide sequence ID" value="NZ_CP096658.1"/>
</dbReference>
<dbReference type="GeneID" id="72188460"/>
<reference evidence="2" key="1">
    <citation type="submission" date="2022-04" db="EMBL/GenBank/DDBJ databases">
        <title>Diverse halophilic archaea isolated from saline environments.</title>
        <authorList>
            <person name="Cui H.-L."/>
        </authorList>
    </citation>
    <scope>NUCLEOTIDE SEQUENCE</scope>
    <source>
        <strain evidence="2">XZYJT40</strain>
    </source>
</reference>
<evidence type="ECO:0000313" key="3">
    <source>
        <dbReference type="Proteomes" id="UP000830434"/>
    </source>
</evidence>
<proteinExistence type="predicted"/>
<keyword evidence="1" id="KW-0472">Membrane</keyword>
<feature type="transmembrane region" description="Helical" evidence="1">
    <location>
        <begin position="30"/>
        <end position="52"/>
    </location>
</feature>
<dbReference type="Proteomes" id="UP000830434">
    <property type="component" value="Chromosome"/>
</dbReference>
<feature type="transmembrane region" description="Helical" evidence="1">
    <location>
        <begin position="141"/>
        <end position="164"/>
    </location>
</feature>
<keyword evidence="3" id="KW-1185">Reference proteome</keyword>
<dbReference type="AlphaFoldDB" id="A0A8U0IKM2"/>
<sequence length="176" mass="19289">MQSEKLETWADTSDSELEGLLLSRFLEPPYGYVTGIVLWPAFFSLVSVWGVLLQSGLPSIVVTVGGLAVGIGGFVVTSMSSAFVMGATAWNTPYERIRRQSALLFPSLLLAALLFGLYLDWPTIPYGYELGLSAFVAHELSRIVLLGPSIGLAFVFFPLAVFVFRYRIKRKTGVES</sequence>
<feature type="transmembrane region" description="Helical" evidence="1">
    <location>
        <begin position="64"/>
        <end position="90"/>
    </location>
</feature>
<gene>
    <name evidence="2" type="ORF">M0R88_01355</name>
</gene>
<evidence type="ECO:0000256" key="1">
    <source>
        <dbReference type="SAM" id="Phobius"/>
    </source>
</evidence>
<evidence type="ECO:0000313" key="2">
    <source>
        <dbReference type="EMBL" id="UPW00764.1"/>
    </source>
</evidence>
<keyword evidence="1" id="KW-1133">Transmembrane helix</keyword>
<accession>A0A8U0IKM2</accession>
<keyword evidence="1" id="KW-0812">Transmembrane</keyword>
<dbReference type="KEGG" id="haxz:M0R88_01355"/>
<name>A0A8U0IKM2_9EURY</name>